<dbReference type="InterPro" id="IPR021773">
    <property type="entry name" value="TPC11"/>
</dbReference>
<evidence type="ECO:0000256" key="3">
    <source>
        <dbReference type="ARBA" id="ARBA00023034"/>
    </source>
</evidence>
<keyword evidence="3" id="KW-0333">Golgi apparatus</keyword>
<feature type="domain" description="Trafficking protein particle complex subunit 11" evidence="4">
    <location>
        <begin position="452"/>
        <end position="547"/>
    </location>
</feature>
<proteinExistence type="predicted"/>
<gene>
    <name evidence="8" type="ORF">CINCED_3A025042</name>
</gene>
<feature type="domain" description="TRAPPC10/Trs130 C-terminal" evidence="5">
    <location>
        <begin position="1021"/>
        <end position="1138"/>
    </location>
</feature>
<dbReference type="GO" id="GO:0034498">
    <property type="term" value="P:early endosome to Golgi transport"/>
    <property type="evidence" value="ECO:0007669"/>
    <property type="project" value="TreeGrafter"/>
</dbReference>
<keyword evidence="2" id="KW-0813">Transport</keyword>
<dbReference type="Pfam" id="PF12584">
    <property type="entry name" value="TRAPPC10"/>
    <property type="match status" value="1"/>
</dbReference>
<feature type="domain" description="TRAPPC10/Trs130 N-terminal" evidence="6">
    <location>
        <begin position="15"/>
        <end position="329"/>
    </location>
</feature>
<organism evidence="8 9">
    <name type="scientific">Cinara cedri</name>
    <dbReference type="NCBI Taxonomy" id="506608"/>
    <lineage>
        <taxon>Eukaryota</taxon>
        <taxon>Metazoa</taxon>
        <taxon>Ecdysozoa</taxon>
        <taxon>Arthropoda</taxon>
        <taxon>Hexapoda</taxon>
        <taxon>Insecta</taxon>
        <taxon>Pterygota</taxon>
        <taxon>Neoptera</taxon>
        <taxon>Paraneoptera</taxon>
        <taxon>Hemiptera</taxon>
        <taxon>Sternorrhyncha</taxon>
        <taxon>Aphidomorpha</taxon>
        <taxon>Aphidoidea</taxon>
        <taxon>Aphididae</taxon>
        <taxon>Lachninae</taxon>
        <taxon>Cinara</taxon>
    </lineage>
</organism>
<evidence type="ECO:0000313" key="9">
    <source>
        <dbReference type="Proteomes" id="UP000325440"/>
    </source>
</evidence>
<evidence type="ECO:0000259" key="7">
    <source>
        <dbReference type="Pfam" id="PF23604"/>
    </source>
</evidence>
<dbReference type="InterPro" id="IPR022233">
    <property type="entry name" value="TRAPPC10/Trs130_C"/>
</dbReference>
<dbReference type="Proteomes" id="UP000325440">
    <property type="component" value="Unassembled WGS sequence"/>
</dbReference>
<dbReference type="Pfam" id="PF23604">
    <property type="entry name" value="Ig_TRAPPC10"/>
    <property type="match status" value="1"/>
</dbReference>
<dbReference type="InterPro" id="IPR045126">
    <property type="entry name" value="TRAPPC10/Trs130"/>
</dbReference>
<evidence type="ECO:0000259" key="6">
    <source>
        <dbReference type="Pfam" id="PF23036"/>
    </source>
</evidence>
<keyword evidence="9" id="KW-1185">Reference proteome</keyword>
<dbReference type="InterPro" id="IPR056913">
    <property type="entry name" value="TRAPPC10/Trs130_N"/>
</dbReference>
<accession>A0A5E4N6F7</accession>
<dbReference type="OrthoDB" id="10256906at2759"/>
<name>A0A5E4N6F7_9HEMI</name>
<evidence type="ECO:0000256" key="1">
    <source>
        <dbReference type="ARBA" id="ARBA00004555"/>
    </source>
</evidence>
<reference evidence="8 9" key="1">
    <citation type="submission" date="2019-08" db="EMBL/GenBank/DDBJ databases">
        <authorList>
            <person name="Alioto T."/>
            <person name="Alioto T."/>
            <person name="Gomez Garrido J."/>
        </authorList>
    </citation>
    <scope>NUCLEOTIDE SEQUENCE [LARGE SCALE GENOMIC DNA]</scope>
</reference>
<comment type="subcellular location">
    <subcellularLocation>
        <location evidence="1">Golgi apparatus</location>
    </subcellularLocation>
</comment>
<dbReference type="EMBL" id="CABPRJ010001442">
    <property type="protein sequence ID" value="VVC37152.1"/>
    <property type="molecule type" value="Genomic_DNA"/>
</dbReference>
<feature type="domain" description="TRAPPC10 Ig-like" evidence="7">
    <location>
        <begin position="772"/>
        <end position="869"/>
    </location>
</feature>
<evidence type="ECO:0000259" key="5">
    <source>
        <dbReference type="Pfam" id="PF12584"/>
    </source>
</evidence>
<dbReference type="GO" id="GO:0005829">
    <property type="term" value="C:cytosol"/>
    <property type="evidence" value="ECO:0007669"/>
    <property type="project" value="GOC"/>
</dbReference>
<dbReference type="PANTHER" id="PTHR13251:SF3">
    <property type="entry name" value="TRAFFICKING PROTEIN PARTICLE COMPLEX SUBUNIT 10"/>
    <property type="match status" value="1"/>
</dbReference>
<dbReference type="Pfam" id="PF23036">
    <property type="entry name" value="TRAPPC10_1st"/>
    <property type="match status" value="1"/>
</dbReference>
<dbReference type="GO" id="GO:0006891">
    <property type="term" value="P:intra-Golgi vesicle-mediated transport"/>
    <property type="evidence" value="ECO:0007669"/>
    <property type="project" value="TreeGrafter"/>
</dbReference>
<dbReference type="Pfam" id="PF11817">
    <property type="entry name" value="Foie-gras_1"/>
    <property type="match status" value="1"/>
</dbReference>
<protein>
    <submittedName>
        <fullName evidence="8">Foie gras liver health family 1,TRAPP II complex, TRAPPC10</fullName>
    </submittedName>
</protein>
<dbReference type="GO" id="GO:1990071">
    <property type="term" value="C:TRAPPII protein complex"/>
    <property type="evidence" value="ECO:0007669"/>
    <property type="project" value="InterPro"/>
</dbReference>
<dbReference type="PANTHER" id="PTHR13251">
    <property type="entry name" value="EPILEPSY HOLOPROSENCEPHALY CANDIDATE 1/TMEM1"/>
    <property type="match status" value="1"/>
</dbReference>
<dbReference type="InterPro" id="IPR056917">
    <property type="entry name" value="Ig_TRAPPC10"/>
</dbReference>
<sequence length="1148" mass="130768">MTTANPIGGDALRISDHKPLITYAGDKELFENLKLVLSQSLSQEPIEWRRQYARPMKMVTLSTEFVPFNKDAVAEQINSRNLVGRPIMHTFWTQCLDMEVYKSLLRDEIEKWMFEMNKHNIIDWVIVVVETYDLRKHNKLLPRTTVFDKIKSDFAEKKADRCLSVINPPKSEVRCGSSAWRALIANVRLLILSAFDRLFLKYEDNIRNYREQRNDPSWSFCKYFLYQEELAFALQMLGLHDEALVQYDELDAMFTQFILNSPVGNVPHWLTEFQGVLERWSAVLYMENISRTQREAIKNRKLSLLEFRCYLFSRQASLLMAASKPWQVAERALIFLHQAVSDLKTLEIDCPKGSVACWVLQCCAQILIICQTVKKSAHLEECSHHTAPLLYYSLKKLYELGELCGLLPDSVQTTEQLHTVQVLCSGMQSGHDLTAATESVATLKTALSSSETFSKHYLDVAELAISTYKHNKLMRCAHSLVGLELAKFYTLSGDTTKRTAFLVKALKLFEQDNWKLLIVQTNLELVKCFKKIGNVDQFVKTCLQLASSSECNIQVRQNHFDQMLSMIQESNVECFYPMDGVIVLDQIDVKSNDEDNYPSIVSLKFKSNLPRNVVCPKISISVVIGSAMKKMKNKFNLAKSTYSYDIKKDNVLPMAYNHNYQQDGHFASTGILCLNQKSYLKRQDSQRRKPSTNFNKNDFHDIISANSVTITPGINVIDLTLNNSKNMESGIYFLDKLSILLESRLELLTSVPFGLMFALKNVNSTARLDLSDNQCLFAGVEEMSILSLQFGTKSKKIIDKIQLHSTPGLTFCMKDDTEFCSEIYVKSPFSMSSNNSVSLPIKLFAQLPPLKDNPKTVHHKLWVKCETSLDDEEVICVSIDFSLPFTVAYRLHTCHYRKFVGVNITCHTDWSLALREPKIIGISQPPTNVMVKLTSLNSTFKPLTYLENGETIGYLWEIDLPSTDINTLGILADSLKFNFQTNYSSARKLDCSHDLNFEFTFNNYKTLMLIESGVEVAGKSGEFCRMNTVCTYTANFKRTEHPKSLQNEISFKYEIVVDKTMWAVCGRGSDVITFPANSITQSISVEVMPLMSGFLPIPTLNIFRYYPSNSRQNTESKMVPFSTGQVYNATKGVQTHVLPRVTTDASFI</sequence>
<evidence type="ECO:0000259" key="4">
    <source>
        <dbReference type="Pfam" id="PF11817"/>
    </source>
</evidence>
<evidence type="ECO:0000313" key="8">
    <source>
        <dbReference type="EMBL" id="VVC37152.1"/>
    </source>
</evidence>
<evidence type="ECO:0000256" key="2">
    <source>
        <dbReference type="ARBA" id="ARBA00022448"/>
    </source>
</evidence>
<dbReference type="AlphaFoldDB" id="A0A5E4N6F7"/>